<dbReference type="EMBL" id="CP041692">
    <property type="protein sequence ID" value="QDP96230.1"/>
    <property type="molecule type" value="Genomic_DNA"/>
</dbReference>
<dbReference type="Pfam" id="PF13338">
    <property type="entry name" value="AbiEi_4"/>
    <property type="match status" value="1"/>
</dbReference>
<name>A0A516PYI6_9ACTN</name>
<reference evidence="2 3" key="1">
    <citation type="submission" date="2019-07" db="EMBL/GenBank/DDBJ databases">
        <title>Microlunatus dokdonensis sp. nov. isolated from the rhizospheric soil of the wild plant Elymus tsukushiensis.</title>
        <authorList>
            <person name="Ghim S.-Y."/>
            <person name="Hwang Y.-J."/>
            <person name="Son J.-S."/>
            <person name="Shin J.-H."/>
        </authorList>
    </citation>
    <scope>NUCLEOTIDE SEQUENCE [LARGE SCALE GENOMIC DNA]</scope>
    <source>
        <strain evidence="2 3">KUDC0627</strain>
    </source>
</reference>
<feature type="domain" description="AbiEi antitoxin N-terminal" evidence="1">
    <location>
        <begin position="8"/>
        <end position="43"/>
    </location>
</feature>
<sequence length="309" mass="34495">MAELGTTASTRDLRLRGYTPRDLGRLVRRGEIDRIRRGVYAEPQRQFAREDERQRDVHRRQVLAAVQQLALDACVSHLSAAVIHDLPVPPGLGAVHVTRSRQSGQGRVSENVHVHGAPLADSDLAVVDGILVTSIARTVIDSARMLPVGRGVAMADAALHLELTNKDELATVSSALGRRVGMPRARRVIELADERSESPGESLSRIGFLENHIPAPDLQRELFDDDGSLVARVDFDWDRYRLVGEFDGKIKYGRALRPGVPIEEIVYEEKLREDAIRELDRGVLRWTWADIFSGRMLEKVRRAIDRAAS</sequence>
<dbReference type="Proteomes" id="UP000319263">
    <property type="component" value="Chromosome"/>
</dbReference>
<dbReference type="InterPro" id="IPR025159">
    <property type="entry name" value="AbiEi_N"/>
</dbReference>
<dbReference type="RefSeq" id="WP_143986196.1">
    <property type="nucleotide sequence ID" value="NZ_CP041692.1"/>
</dbReference>
<protein>
    <submittedName>
        <fullName evidence="2">Type IV toxin-antitoxin system AbiEi family antitoxin domain-containing protein</fullName>
    </submittedName>
</protein>
<dbReference type="AlphaFoldDB" id="A0A516PYI6"/>
<accession>A0A516PYI6</accession>
<organism evidence="2 3">
    <name type="scientific">Microlunatus elymi</name>
    <dbReference type="NCBI Taxonomy" id="2596828"/>
    <lineage>
        <taxon>Bacteria</taxon>
        <taxon>Bacillati</taxon>
        <taxon>Actinomycetota</taxon>
        <taxon>Actinomycetes</taxon>
        <taxon>Propionibacteriales</taxon>
        <taxon>Propionibacteriaceae</taxon>
        <taxon>Microlunatus</taxon>
    </lineage>
</organism>
<evidence type="ECO:0000313" key="2">
    <source>
        <dbReference type="EMBL" id="QDP96230.1"/>
    </source>
</evidence>
<dbReference type="OrthoDB" id="5143202at2"/>
<proteinExistence type="predicted"/>
<evidence type="ECO:0000259" key="1">
    <source>
        <dbReference type="Pfam" id="PF13338"/>
    </source>
</evidence>
<keyword evidence="3" id="KW-1185">Reference proteome</keyword>
<gene>
    <name evidence="2" type="ORF">FOE78_10260</name>
</gene>
<evidence type="ECO:0000313" key="3">
    <source>
        <dbReference type="Proteomes" id="UP000319263"/>
    </source>
</evidence>
<dbReference type="KEGG" id="mik:FOE78_10260"/>